<gene>
    <name evidence="1" type="ORF">AWJ14_19415</name>
</gene>
<evidence type="ECO:0000313" key="2">
    <source>
        <dbReference type="Proteomes" id="UP000094795"/>
    </source>
</evidence>
<sequence length="290" mass="33421">MSDTHTIGERNAAKLNARFRNRGQDVPQGFQRYAQERLACRLQAFEEGRHLVVTGGCLYHWCPTMSDMDRPTSDIDLHTYEVRSHEDILDLFQRAVTVEDSDGFRFEITKTSELEHEHSEYRGLRIYITGFLGKTRVTTYADISIGGEPPIGLRELPIIPMLEGQTSATIKAQPWEYCMAEKLHGIVTRGLTNTRMKDYRDLVLLSRKGFDPEKVRNAIEHTFSQCRTEMPQETPEGLMPVFSKAKQSEWERHLRKNKVTGWPQDFGIVVDELRTYFSDKLTPAYAPAYN</sequence>
<name>A0A1C1YRV8_9HYPH</name>
<organism evidence="1 2">
    <name type="scientific">Hoeflea olei</name>
    <dbReference type="NCBI Taxonomy" id="1480615"/>
    <lineage>
        <taxon>Bacteria</taxon>
        <taxon>Pseudomonadati</taxon>
        <taxon>Pseudomonadota</taxon>
        <taxon>Alphaproteobacteria</taxon>
        <taxon>Hyphomicrobiales</taxon>
        <taxon>Rhizobiaceae</taxon>
        <taxon>Hoeflea</taxon>
    </lineage>
</organism>
<evidence type="ECO:0000313" key="1">
    <source>
        <dbReference type="EMBL" id="OCW56265.1"/>
    </source>
</evidence>
<keyword evidence="2" id="KW-1185">Reference proteome</keyword>
<protein>
    <recommendedName>
        <fullName evidence="3">Nucleotidyl transferase AbiEii/AbiGii toxin family protein</fullName>
    </recommendedName>
</protein>
<evidence type="ECO:0008006" key="3">
    <source>
        <dbReference type="Google" id="ProtNLM"/>
    </source>
</evidence>
<comment type="caution">
    <text evidence="1">The sequence shown here is derived from an EMBL/GenBank/DDBJ whole genome shotgun (WGS) entry which is preliminary data.</text>
</comment>
<dbReference type="InterPro" id="IPR014942">
    <property type="entry name" value="AbiEii"/>
</dbReference>
<dbReference type="RefSeq" id="WP_066182131.1">
    <property type="nucleotide sequence ID" value="NZ_LQZT01000042.1"/>
</dbReference>
<accession>A0A1C1YRV8</accession>
<proteinExistence type="predicted"/>
<dbReference type="AlphaFoldDB" id="A0A1C1YRV8"/>
<dbReference type="EMBL" id="LQZT01000042">
    <property type="protein sequence ID" value="OCW56265.1"/>
    <property type="molecule type" value="Genomic_DNA"/>
</dbReference>
<reference evidence="1 2" key="1">
    <citation type="submission" date="2015-12" db="EMBL/GenBank/DDBJ databases">
        <authorList>
            <person name="Shamseldin A."/>
            <person name="Moawad H."/>
            <person name="Abd El-Rahim W.M."/>
            <person name="Sadowsky M.J."/>
        </authorList>
    </citation>
    <scope>NUCLEOTIDE SEQUENCE [LARGE SCALE GENOMIC DNA]</scope>
    <source>
        <strain evidence="1 2">JC234</strain>
    </source>
</reference>
<dbReference type="Proteomes" id="UP000094795">
    <property type="component" value="Unassembled WGS sequence"/>
</dbReference>
<dbReference type="STRING" id="1480615.AWJ14_19415"/>
<dbReference type="Pfam" id="PF08843">
    <property type="entry name" value="AbiEii"/>
    <property type="match status" value="1"/>
</dbReference>